<comment type="caution">
    <text evidence="1">The sequence shown here is derived from an EMBL/GenBank/DDBJ whole genome shotgun (WGS) entry which is preliminary data.</text>
</comment>
<evidence type="ECO:0000313" key="1">
    <source>
        <dbReference type="EMBL" id="CAG8493596.1"/>
    </source>
</evidence>
<evidence type="ECO:0000313" key="2">
    <source>
        <dbReference type="Proteomes" id="UP000789739"/>
    </source>
</evidence>
<name>A0A9N8WNV8_9GLOM</name>
<proteinExistence type="predicted"/>
<organism evidence="1 2">
    <name type="scientific">Paraglomus brasilianum</name>
    <dbReference type="NCBI Taxonomy" id="144538"/>
    <lineage>
        <taxon>Eukaryota</taxon>
        <taxon>Fungi</taxon>
        <taxon>Fungi incertae sedis</taxon>
        <taxon>Mucoromycota</taxon>
        <taxon>Glomeromycotina</taxon>
        <taxon>Glomeromycetes</taxon>
        <taxon>Paraglomerales</taxon>
        <taxon>Paraglomeraceae</taxon>
        <taxon>Paraglomus</taxon>
    </lineage>
</organism>
<dbReference type="EMBL" id="CAJVPI010000169">
    <property type="protein sequence ID" value="CAG8493596.1"/>
    <property type="molecule type" value="Genomic_DNA"/>
</dbReference>
<keyword evidence="2" id="KW-1185">Reference proteome</keyword>
<dbReference type="AlphaFoldDB" id="A0A9N8WNV8"/>
<dbReference type="OrthoDB" id="10326057at2759"/>
<protein>
    <submittedName>
        <fullName evidence="1">6442_t:CDS:1</fullName>
    </submittedName>
</protein>
<accession>A0A9N8WNV8</accession>
<reference evidence="1" key="1">
    <citation type="submission" date="2021-06" db="EMBL/GenBank/DDBJ databases">
        <authorList>
            <person name="Kallberg Y."/>
            <person name="Tangrot J."/>
            <person name="Rosling A."/>
        </authorList>
    </citation>
    <scope>NUCLEOTIDE SEQUENCE</scope>
    <source>
        <strain evidence="1">BR232B</strain>
    </source>
</reference>
<sequence length="301" mass="34507">MTDEIVATAFALDFNGWKDLSLPPFKELDYTFNDLQRMFFEIVELCTSGKRLKLKDLVVQNSQALGEIKEDSALAAYKLASYAREMIIYLECISNRDTTIDDAMASLTFMRESAEVEGKFLDKIIKKLEDLSKEFYSITDDFGNIPDDWLFVSEEANQAEFQDATMPQWLLHRVSQFVNTETLKTAIQFIDGTVAHDKNNEKRTDTDIRMSFSKIQVKLSLLLLFLEESSQFWRNQQQAIDGLVGEMNRTRGTEIIKMSQIIGKTIIEKWTEAEKGGNQYFCTIKELQPLVVAQSNSYSKG</sequence>
<dbReference type="Proteomes" id="UP000789739">
    <property type="component" value="Unassembled WGS sequence"/>
</dbReference>
<gene>
    <name evidence="1" type="ORF">PBRASI_LOCUS2238</name>
</gene>